<keyword evidence="4" id="KW-0378">Hydrolase</keyword>
<dbReference type="GO" id="GO:0016758">
    <property type="term" value="F:hexosyltransferase activity"/>
    <property type="evidence" value="ECO:0007669"/>
    <property type="project" value="InterPro"/>
</dbReference>
<dbReference type="Gene3D" id="3.40.50.1820">
    <property type="entry name" value="alpha/beta hydrolase"/>
    <property type="match status" value="1"/>
</dbReference>
<dbReference type="GO" id="GO:0016787">
    <property type="term" value="F:hydrolase activity"/>
    <property type="evidence" value="ECO:0007669"/>
    <property type="project" value="UniProtKB-KW"/>
</dbReference>
<feature type="domain" description="Glycosyl transferase family 28 C-terminal" evidence="2">
    <location>
        <begin position="554"/>
        <end position="692"/>
    </location>
</feature>
<organism evidence="4 5">
    <name type="scientific">Ramlibacter cellulosilyticus</name>
    <dbReference type="NCBI Taxonomy" id="2764187"/>
    <lineage>
        <taxon>Bacteria</taxon>
        <taxon>Pseudomonadati</taxon>
        <taxon>Pseudomonadota</taxon>
        <taxon>Betaproteobacteria</taxon>
        <taxon>Burkholderiales</taxon>
        <taxon>Comamonadaceae</taxon>
        <taxon>Ramlibacter</taxon>
    </lineage>
</organism>
<comment type="caution">
    <text evidence="4">The sequence shown here is derived from an EMBL/GenBank/DDBJ whole genome shotgun (WGS) entry which is preliminary data.</text>
</comment>
<dbReference type="RefSeq" id="WP_187074356.1">
    <property type="nucleotide sequence ID" value="NZ_JACORT010000001.1"/>
</dbReference>
<dbReference type="InterPro" id="IPR007235">
    <property type="entry name" value="Glyco_trans_28_C"/>
</dbReference>
<accession>A0A923MNC5</accession>
<dbReference type="InterPro" id="IPR029058">
    <property type="entry name" value="AB_hydrolase_fold"/>
</dbReference>
<reference evidence="4" key="1">
    <citation type="submission" date="2020-08" db="EMBL/GenBank/DDBJ databases">
        <title>Ramlibacter sp. USB13 16S ribosomal RNA gene genome sequencing and assembly.</title>
        <authorList>
            <person name="Kang M."/>
        </authorList>
    </citation>
    <scope>NUCLEOTIDE SEQUENCE</scope>
    <source>
        <strain evidence="4">USB13</strain>
    </source>
</reference>
<dbReference type="EMBL" id="JACORT010000001">
    <property type="protein sequence ID" value="MBC5781604.1"/>
    <property type="molecule type" value="Genomic_DNA"/>
</dbReference>
<evidence type="ECO:0000259" key="2">
    <source>
        <dbReference type="Pfam" id="PF04101"/>
    </source>
</evidence>
<dbReference type="Pfam" id="PF08386">
    <property type="entry name" value="Abhydrolase_4"/>
    <property type="match status" value="1"/>
</dbReference>
<protein>
    <submittedName>
        <fullName evidence="4">Alpha/beta fold hydrolase</fullName>
    </submittedName>
</protein>
<dbReference type="InterPro" id="IPR000073">
    <property type="entry name" value="AB_hydrolase_1"/>
</dbReference>
<dbReference type="SUPFAM" id="SSF53756">
    <property type="entry name" value="UDP-Glycosyltransferase/glycogen phosphorylase"/>
    <property type="match status" value="1"/>
</dbReference>
<gene>
    <name evidence="4" type="ORF">H8N03_01530</name>
</gene>
<dbReference type="Proteomes" id="UP000608513">
    <property type="component" value="Unassembled WGS sequence"/>
</dbReference>
<dbReference type="Gene3D" id="3.40.50.2000">
    <property type="entry name" value="Glycogen Phosphorylase B"/>
    <property type="match status" value="1"/>
</dbReference>
<evidence type="ECO:0000259" key="3">
    <source>
        <dbReference type="Pfam" id="PF08386"/>
    </source>
</evidence>
<dbReference type="InterPro" id="IPR050471">
    <property type="entry name" value="AB_hydrolase"/>
</dbReference>
<dbReference type="Pfam" id="PF04101">
    <property type="entry name" value="Glyco_tran_28_C"/>
    <property type="match status" value="1"/>
</dbReference>
<proteinExistence type="predicted"/>
<dbReference type="InterPro" id="IPR013595">
    <property type="entry name" value="Pept_S33_TAP-like_C"/>
</dbReference>
<evidence type="ECO:0000313" key="5">
    <source>
        <dbReference type="Proteomes" id="UP000608513"/>
    </source>
</evidence>
<dbReference type="PRINTS" id="PR00111">
    <property type="entry name" value="ABHYDROLASE"/>
</dbReference>
<keyword evidence="5" id="KW-1185">Reference proteome</keyword>
<evidence type="ECO:0000313" key="4">
    <source>
        <dbReference type="EMBL" id="MBC5781604.1"/>
    </source>
</evidence>
<evidence type="ECO:0000259" key="1">
    <source>
        <dbReference type="Pfam" id="PF00561"/>
    </source>
</evidence>
<dbReference type="Pfam" id="PF00561">
    <property type="entry name" value="Abhydrolase_1"/>
    <property type="match status" value="1"/>
</dbReference>
<dbReference type="PANTHER" id="PTHR43433">
    <property type="entry name" value="HYDROLASE, ALPHA/BETA FOLD FAMILY PROTEIN"/>
    <property type="match status" value="1"/>
</dbReference>
<feature type="domain" description="Peptidase S33 tripeptidyl aminopeptidase-like C-terminal" evidence="3">
    <location>
        <begin position="234"/>
        <end position="281"/>
    </location>
</feature>
<sequence length="720" mass="80513">MDDHPAMPARLLRTAGPLPAPGTLPHPYPFETVAPRKEGFVEREGVKSWYAQFGDSGPWLAFAPIFQIANTHLLRGVLPYLSQHFRVACMDLRGNGRSDRPATQDQYSFDHYYADFVAVLDRLEVGRAAVVGISATAMTAIRLAYEQPHRVGHLMLCGGWMERRLEHPAAVEAVQQHLAKMRSDWPAYLDEFFTICFSEPHGTKPYEDGVRAGWAAEGPHVAMGLAGWMGHDMRPIARQLACPTLVVHGDKDARVPYSQGQMAAKAIPGARFVTVGGGGHLLPARDPVAFCRMLLEFTGVAPAASTWVRAMARKRKALFVSSAIGLGHVQRDLAIARALRRLQPDLEVDWFTVPPASTYLEREGERVHPACARLANESRHFEDQAGEHDLQAFFALRTMDEVMARNFLVFADVLREEHYDIVIGDEAWEVDYHLHENPELKRQPFVFLTDFVGCLPMEEGNEREAFLCADRNADDIEHVARYPWIRDRAIFVGNPEDAPEQPFGPGLPVIRDWTRRNFTFTGYALPFDPASLADTDALRARHGYRRDEKLVIAAVGGTGVGAPLLQRIAAAFPRMKKQVPELRMVLVAGPRVARESLPTHEGLDVLPYVHNLFEHLACSDLALVQGGLSTCMELVATRRRFLSFPLERHFEQCIHVRHRLHNYCADCAVRFRELGVDELADRALAAMHAPVAYKPVETDGAERAARVIASVLENRHWAAA</sequence>
<dbReference type="AlphaFoldDB" id="A0A923MNC5"/>
<dbReference type="SUPFAM" id="SSF53474">
    <property type="entry name" value="alpha/beta-Hydrolases"/>
    <property type="match status" value="1"/>
</dbReference>
<dbReference type="PANTHER" id="PTHR43433:SF5">
    <property type="entry name" value="AB HYDROLASE-1 DOMAIN-CONTAINING PROTEIN"/>
    <property type="match status" value="1"/>
</dbReference>
<name>A0A923MNC5_9BURK</name>
<feature type="domain" description="AB hydrolase-1" evidence="1">
    <location>
        <begin position="70"/>
        <end position="186"/>
    </location>
</feature>